<evidence type="ECO:0000313" key="4">
    <source>
        <dbReference type="Proteomes" id="UP000297832"/>
    </source>
</evidence>
<feature type="domain" description="SH3b" evidence="1">
    <location>
        <begin position="35"/>
        <end position="104"/>
    </location>
</feature>
<sequence length="390" mass="44593">MYSRAIFVLFLFILSDCITSKSIPESELRKIEFSKLNTYYAGKDGKGYETPDESSTAIVQFLNGQKIKVLESLSDPRRNLYGWVLVQTESGTKAWVKRETIKAKLLFNEGIGEIYSISKPYDNSGLVSESKLPGENIGLILDLFIHKGEIVSFGPWEKKNYKQFSVSSKEDLRYLSFKKGQTLELGKVRRLDEKQDEQVGCWFGYPFNARIKLSDPEISYKEDLVFKGDIQPKLPPGKIEYGIKNKDQIKILNLLAKELIRYAPKESLGEIPELKCDGGEHCHISLWSLPEKKYLFATLEGRHEVTGKFHSLFLIVSLEEGKEKVVFYLFDQGFETAGRFFTKLTDMDGNGIPEVWVGDQNSQNESYIERIFLLDKDLFLRLGEKYGTGC</sequence>
<reference evidence="3" key="1">
    <citation type="submission" date="2018-10" db="EMBL/GenBank/DDBJ databases">
        <authorList>
            <person name="Vincent A.T."/>
            <person name="Schiettekatte O."/>
            <person name="Bourhy P."/>
            <person name="Veyrier F.J."/>
            <person name="Picardeau M."/>
        </authorList>
    </citation>
    <scope>NUCLEOTIDE SEQUENCE</scope>
    <source>
        <strain evidence="3">201702406</strain>
    </source>
</reference>
<dbReference type="SMART" id="SM00287">
    <property type="entry name" value="SH3b"/>
    <property type="match status" value="1"/>
</dbReference>
<dbReference type="RefSeq" id="WP_135626051.1">
    <property type="nucleotide sequence ID" value="NZ_RQGU01000036.1"/>
</dbReference>
<reference evidence="4 5" key="2">
    <citation type="journal article" date="2019" name="PLoS Negl. Trop. Dis.">
        <title>Revisiting the worldwide diversity of Leptospira species in the environment.</title>
        <authorList>
            <person name="Vincent A.T."/>
            <person name="Schiettekatte O."/>
            <person name="Bourhy P."/>
            <person name="Veyrier F.J."/>
            <person name="Picardeau M."/>
        </authorList>
    </citation>
    <scope>NUCLEOTIDE SEQUENCE [LARGE SCALE GENOMIC DNA]</scope>
    <source>
        <strain evidence="2 4">201702405</strain>
        <strain evidence="5">201702406</strain>
    </source>
</reference>
<evidence type="ECO:0000313" key="2">
    <source>
        <dbReference type="EMBL" id="TGM14126.1"/>
    </source>
</evidence>
<dbReference type="Proteomes" id="UP000297832">
    <property type="component" value="Unassembled WGS sequence"/>
</dbReference>
<dbReference type="Gene3D" id="2.30.30.40">
    <property type="entry name" value="SH3 Domains"/>
    <property type="match status" value="1"/>
</dbReference>
<organism evidence="2 4">
    <name type="scientific">Leptospira selangorensis</name>
    <dbReference type="NCBI Taxonomy" id="2484982"/>
    <lineage>
        <taxon>Bacteria</taxon>
        <taxon>Pseudomonadati</taxon>
        <taxon>Spirochaetota</taxon>
        <taxon>Spirochaetia</taxon>
        <taxon>Leptospirales</taxon>
        <taxon>Leptospiraceae</taxon>
        <taxon>Leptospira</taxon>
    </lineage>
</organism>
<evidence type="ECO:0000313" key="3">
    <source>
        <dbReference type="EMBL" id="TGM26942.1"/>
    </source>
</evidence>
<dbReference type="AlphaFoldDB" id="A0A5F2C5F1"/>
<evidence type="ECO:0000313" key="5">
    <source>
        <dbReference type="Proteomes" id="UP000298057"/>
    </source>
</evidence>
<name>A0A5F2C5F1_9LEPT</name>
<dbReference type="EMBL" id="RQGV01000010">
    <property type="protein sequence ID" value="TGM14126.1"/>
    <property type="molecule type" value="Genomic_DNA"/>
</dbReference>
<proteinExistence type="predicted"/>
<dbReference type="Pfam" id="PF08239">
    <property type="entry name" value="SH3_3"/>
    <property type="match status" value="1"/>
</dbReference>
<gene>
    <name evidence="2" type="ORF">EHQ81_10285</name>
    <name evidence="3" type="ORF">EHQ82_02740</name>
</gene>
<keyword evidence="5" id="KW-1185">Reference proteome</keyword>
<evidence type="ECO:0000259" key="1">
    <source>
        <dbReference type="SMART" id="SM00287"/>
    </source>
</evidence>
<dbReference type="Proteomes" id="UP000298057">
    <property type="component" value="Unassembled WGS sequence"/>
</dbReference>
<comment type="caution">
    <text evidence="2">The sequence shown here is derived from an EMBL/GenBank/DDBJ whole genome shotgun (WGS) entry which is preliminary data.</text>
</comment>
<dbReference type="InterPro" id="IPR003646">
    <property type="entry name" value="SH3-like_bac-type"/>
</dbReference>
<dbReference type="EMBL" id="RQGU01000036">
    <property type="protein sequence ID" value="TGM26942.1"/>
    <property type="molecule type" value="Genomic_DNA"/>
</dbReference>
<protein>
    <submittedName>
        <fullName evidence="2">SH3 domain-containing protein</fullName>
    </submittedName>
</protein>
<accession>A0A5F2C5F1</accession>